<evidence type="ECO:0000313" key="3">
    <source>
        <dbReference type="EMBL" id="KAK0749028.1"/>
    </source>
</evidence>
<reference evidence="3" key="1">
    <citation type="submission" date="2023-06" db="EMBL/GenBank/DDBJ databases">
        <title>Genome-scale phylogeny and comparative genomics of the fungal order Sordariales.</title>
        <authorList>
            <consortium name="Lawrence Berkeley National Laboratory"/>
            <person name="Hensen N."/>
            <person name="Bonometti L."/>
            <person name="Westerberg I."/>
            <person name="Brannstrom I.O."/>
            <person name="Guillou S."/>
            <person name="Cros-Aarteil S."/>
            <person name="Calhoun S."/>
            <person name="Haridas S."/>
            <person name="Kuo A."/>
            <person name="Mondo S."/>
            <person name="Pangilinan J."/>
            <person name="Riley R."/>
            <person name="LaButti K."/>
            <person name="Andreopoulos B."/>
            <person name="Lipzen A."/>
            <person name="Chen C."/>
            <person name="Yanf M."/>
            <person name="Daum C."/>
            <person name="Ng V."/>
            <person name="Clum A."/>
            <person name="Steindorff A."/>
            <person name="Ohm R."/>
            <person name="Martin F."/>
            <person name="Silar P."/>
            <person name="Natvig D."/>
            <person name="Lalanne C."/>
            <person name="Gautier V."/>
            <person name="Ament-velasquez S.L."/>
            <person name="Kruys A."/>
            <person name="Hutchinson M.I."/>
            <person name="Powell A.J."/>
            <person name="Barry K."/>
            <person name="Miller A.N."/>
            <person name="Grigoriev I.V."/>
            <person name="Debuchy R."/>
            <person name="Gladieux P."/>
            <person name="Thoren M.H."/>
            <person name="Johannesson H."/>
        </authorList>
    </citation>
    <scope>NUCLEOTIDE SEQUENCE</scope>
    <source>
        <strain evidence="3">SMH3187-1</strain>
    </source>
</reference>
<accession>A0AA40F0N7</accession>
<evidence type="ECO:0000256" key="2">
    <source>
        <dbReference type="SAM" id="MobiDB-lite"/>
    </source>
</evidence>
<feature type="coiled-coil region" evidence="1">
    <location>
        <begin position="148"/>
        <end position="175"/>
    </location>
</feature>
<evidence type="ECO:0000256" key="1">
    <source>
        <dbReference type="SAM" id="Coils"/>
    </source>
</evidence>
<feature type="region of interest" description="Disordered" evidence="2">
    <location>
        <begin position="1"/>
        <end position="126"/>
    </location>
</feature>
<comment type="caution">
    <text evidence="3">The sequence shown here is derived from an EMBL/GenBank/DDBJ whole genome shotgun (WGS) entry which is preliminary data.</text>
</comment>
<proteinExistence type="predicted"/>
<evidence type="ECO:0000313" key="4">
    <source>
        <dbReference type="Proteomes" id="UP001172155"/>
    </source>
</evidence>
<keyword evidence="4" id="KW-1185">Reference proteome</keyword>
<gene>
    <name evidence="3" type="ORF">B0T18DRAFT_96420</name>
</gene>
<organism evidence="3 4">
    <name type="scientific">Schizothecium vesticola</name>
    <dbReference type="NCBI Taxonomy" id="314040"/>
    <lineage>
        <taxon>Eukaryota</taxon>
        <taxon>Fungi</taxon>
        <taxon>Dikarya</taxon>
        <taxon>Ascomycota</taxon>
        <taxon>Pezizomycotina</taxon>
        <taxon>Sordariomycetes</taxon>
        <taxon>Sordariomycetidae</taxon>
        <taxon>Sordariales</taxon>
        <taxon>Schizotheciaceae</taxon>
        <taxon>Schizothecium</taxon>
    </lineage>
</organism>
<sequence length="198" mass="22126">MPFFSRHDEPAPVQPQPVQQETGKRHGLFSRHEEPAPVQQQPVQQETGKRHGLFGSKRDSVPPPAPQPVHEERGKKHGLFGSRRSPSPSPSSSTRRTSTSRTSPDRSSGILHRSFGNGSVRGVDPSITQARERVMGAEMAEREADRALLAARESVREAREHVRRLELEAEEEARLAKIKQHQARDISKRGKQLGRHGV</sequence>
<dbReference type="AlphaFoldDB" id="A0AA40F0N7"/>
<dbReference type="Proteomes" id="UP001172155">
    <property type="component" value="Unassembled WGS sequence"/>
</dbReference>
<feature type="compositionally biased region" description="Basic and acidic residues" evidence="2">
    <location>
        <begin position="1"/>
        <end position="10"/>
    </location>
</feature>
<keyword evidence="1" id="KW-0175">Coiled coil</keyword>
<protein>
    <submittedName>
        <fullName evidence="3">Uncharacterized protein</fullName>
    </submittedName>
</protein>
<name>A0AA40F0N7_9PEZI</name>
<feature type="compositionally biased region" description="Low complexity" evidence="2">
    <location>
        <begin position="82"/>
        <end position="108"/>
    </location>
</feature>
<dbReference type="EMBL" id="JAUKUD010000003">
    <property type="protein sequence ID" value="KAK0749028.1"/>
    <property type="molecule type" value="Genomic_DNA"/>
</dbReference>